<evidence type="ECO:0000313" key="2">
    <source>
        <dbReference type="Proteomes" id="UP001231649"/>
    </source>
</evidence>
<keyword evidence="2" id="KW-1185">Reference proteome</keyword>
<accession>A0ACC2R8P5</accession>
<organism evidence="1 2">
    <name type="scientific">Mythimna loreyi</name>
    <dbReference type="NCBI Taxonomy" id="667449"/>
    <lineage>
        <taxon>Eukaryota</taxon>
        <taxon>Metazoa</taxon>
        <taxon>Ecdysozoa</taxon>
        <taxon>Arthropoda</taxon>
        <taxon>Hexapoda</taxon>
        <taxon>Insecta</taxon>
        <taxon>Pterygota</taxon>
        <taxon>Neoptera</taxon>
        <taxon>Endopterygota</taxon>
        <taxon>Lepidoptera</taxon>
        <taxon>Glossata</taxon>
        <taxon>Ditrysia</taxon>
        <taxon>Noctuoidea</taxon>
        <taxon>Noctuidae</taxon>
        <taxon>Noctuinae</taxon>
        <taxon>Hadenini</taxon>
        <taxon>Mythimna</taxon>
    </lineage>
</organism>
<proteinExistence type="predicted"/>
<sequence>MASRMVRKVLDITLAAARSAQSFGATSWKYLKVEAVPPLTVGVFGGPIGKKMEMYAAKFTNKFINAIDGRIKEIDAEAERERQEMLAAIRAHENKLLAEAKAKEAARIKEIARKAAEAVKAAKELADKKKAELAAAKPKEDPKAKAKKTKPKGKGRKKQQKRRRK</sequence>
<protein>
    <submittedName>
        <fullName evidence="1">Uncharacterized protein</fullName>
    </submittedName>
</protein>
<reference evidence="1" key="1">
    <citation type="submission" date="2023-03" db="EMBL/GenBank/DDBJ databases">
        <title>Chromosome-level genomes of two armyworms, Mythimna separata and Mythimna loreyi, provide insights into the biosynthesis and reception of sex pheromones.</title>
        <authorList>
            <person name="Zhao H."/>
        </authorList>
    </citation>
    <scope>NUCLEOTIDE SEQUENCE</scope>
    <source>
        <strain evidence="1">BeijingLab</strain>
    </source>
</reference>
<evidence type="ECO:0000313" key="1">
    <source>
        <dbReference type="EMBL" id="KAJ8734664.1"/>
    </source>
</evidence>
<gene>
    <name evidence="1" type="ORF">PYW08_013914</name>
</gene>
<dbReference type="Proteomes" id="UP001231649">
    <property type="component" value="Chromosome 5"/>
</dbReference>
<dbReference type="EMBL" id="CM056781">
    <property type="protein sequence ID" value="KAJ8734664.1"/>
    <property type="molecule type" value="Genomic_DNA"/>
</dbReference>
<comment type="caution">
    <text evidence="1">The sequence shown here is derived from an EMBL/GenBank/DDBJ whole genome shotgun (WGS) entry which is preliminary data.</text>
</comment>
<name>A0ACC2R8P5_9NEOP</name>